<dbReference type="GO" id="GO:0005245">
    <property type="term" value="F:voltage-gated calcium channel activity"/>
    <property type="evidence" value="ECO:0007669"/>
    <property type="project" value="InterPro"/>
</dbReference>
<reference evidence="2 3" key="1">
    <citation type="submission" date="2018-03" db="EMBL/GenBank/DDBJ databases">
        <title>Draft genome sequence of Rohu Carp (Labeo rohita).</title>
        <authorList>
            <person name="Das P."/>
            <person name="Kushwaha B."/>
            <person name="Joshi C.G."/>
            <person name="Kumar D."/>
            <person name="Nagpure N.S."/>
            <person name="Sahoo L."/>
            <person name="Das S.P."/>
            <person name="Bit A."/>
            <person name="Patnaik S."/>
            <person name="Meher P.K."/>
            <person name="Jayasankar P."/>
            <person name="Koringa P.G."/>
            <person name="Patel N.V."/>
            <person name="Hinsu A.T."/>
            <person name="Kumar R."/>
            <person name="Pandey M."/>
            <person name="Agarwal S."/>
            <person name="Srivastava S."/>
            <person name="Singh M."/>
            <person name="Iquebal M.A."/>
            <person name="Jaiswal S."/>
            <person name="Angadi U.B."/>
            <person name="Kumar N."/>
            <person name="Raza M."/>
            <person name="Shah T.M."/>
            <person name="Rai A."/>
            <person name="Jena J.K."/>
        </authorList>
    </citation>
    <scope>NUCLEOTIDE SEQUENCE [LARGE SCALE GENOMIC DNA]</scope>
    <source>
        <strain evidence="2">DASCIFA01</strain>
        <tissue evidence="2">Testis</tissue>
    </source>
</reference>
<feature type="compositionally biased region" description="Basic and acidic residues" evidence="1">
    <location>
        <begin position="193"/>
        <end position="216"/>
    </location>
</feature>
<feature type="compositionally biased region" description="Basic residues" evidence="1">
    <location>
        <begin position="172"/>
        <end position="181"/>
    </location>
</feature>
<feature type="region of interest" description="Disordered" evidence="1">
    <location>
        <begin position="51"/>
        <end position="273"/>
    </location>
</feature>
<dbReference type="InterPro" id="IPR005447">
    <property type="entry name" value="VDCC_N_a1su"/>
</dbReference>
<feature type="compositionally biased region" description="Basic residues" evidence="1">
    <location>
        <begin position="120"/>
        <end position="130"/>
    </location>
</feature>
<name>A0A498LYF7_LABRO</name>
<dbReference type="AlphaFoldDB" id="A0A498LYF7"/>
<dbReference type="EMBL" id="QBIY01013204">
    <property type="protein sequence ID" value="RXN10435.1"/>
    <property type="molecule type" value="Genomic_DNA"/>
</dbReference>
<organism evidence="2 3">
    <name type="scientific">Labeo rohita</name>
    <name type="common">Indian major carp</name>
    <name type="synonym">Cyprinus rohita</name>
    <dbReference type="NCBI Taxonomy" id="84645"/>
    <lineage>
        <taxon>Eukaryota</taxon>
        <taxon>Metazoa</taxon>
        <taxon>Chordata</taxon>
        <taxon>Craniata</taxon>
        <taxon>Vertebrata</taxon>
        <taxon>Euteleostomi</taxon>
        <taxon>Actinopterygii</taxon>
        <taxon>Neopterygii</taxon>
        <taxon>Teleostei</taxon>
        <taxon>Ostariophysi</taxon>
        <taxon>Cypriniformes</taxon>
        <taxon>Cyprinidae</taxon>
        <taxon>Labeoninae</taxon>
        <taxon>Labeonini</taxon>
        <taxon>Labeo</taxon>
    </lineage>
</organism>
<dbReference type="GO" id="GO:0005891">
    <property type="term" value="C:voltage-gated calcium channel complex"/>
    <property type="evidence" value="ECO:0007669"/>
    <property type="project" value="InterPro"/>
</dbReference>
<comment type="caution">
    <text evidence="2">The sequence shown here is derived from an EMBL/GenBank/DDBJ whole genome shotgun (WGS) entry which is preliminary data.</text>
</comment>
<evidence type="ECO:0000313" key="3">
    <source>
        <dbReference type="Proteomes" id="UP000290572"/>
    </source>
</evidence>
<dbReference type="Proteomes" id="UP000290572">
    <property type="component" value="Unassembled WGS sequence"/>
</dbReference>
<feature type="compositionally biased region" description="Basic residues" evidence="1">
    <location>
        <begin position="94"/>
        <end position="103"/>
    </location>
</feature>
<feature type="compositionally biased region" description="Basic and acidic residues" evidence="1">
    <location>
        <begin position="131"/>
        <end position="151"/>
    </location>
</feature>
<accession>A0A498LYF7</accession>
<sequence>MMSVWEQRTTQIRKHILASSEALYQEELNPRLTSNLHPRPDMKTHLDRPLVVEPHCDGPISPHRGWDKPQDLQGEGGTPEERVPPVIEPPQPHPPRKHHRHRERPSNETNENGDMGHGKEGRHHVHHSRSKEHDGTRCKEGKSDRSRSREGGRRHHHQSSVDEGVGGGEREHRHHHSHRHNREGNGVVSAGGKSERRSRQKDGSRSGTREGERCSRGENGGNGGRRRHRPRSSKAQSTLEGEEQQANGEQEEDKLHSHRHMDMGGDSLAVNPQQPAVGNRWCLEKPEDSDNKQNIGQTGGMSTHIPVTVTSPPGETTLIPMNSIDSETMPMTEKNLEDLNQSSPRPILPFSSMFIFSPNNP</sequence>
<dbReference type="PRINTS" id="PR01631">
    <property type="entry name" value="NVDCCALPHA1"/>
</dbReference>
<gene>
    <name evidence="2" type="ORF">ROHU_037363</name>
</gene>
<evidence type="ECO:0000313" key="2">
    <source>
        <dbReference type="EMBL" id="RXN10435.1"/>
    </source>
</evidence>
<protein>
    <submittedName>
        <fullName evidence="2">Voltage-dependent N-type calcium channel subunit alpha-1B-like protein</fullName>
    </submittedName>
</protein>
<keyword evidence="3" id="KW-1185">Reference proteome</keyword>
<proteinExistence type="predicted"/>
<dbReference type="STRING" id="84645.A0A498LYF7"/>
<evidence type="ECO:0000256" key="1">
    <source>
        <dbReference type="SAM" id="MobiDB-lite"/>
    </source>
</evidence>